<keyword evidence="3" id="KW-1185">Reference proteome</keyword>
<gene>
    <name evidence="2" type="ORF">DPMN_059118</name>
</gene>
<evidence type="ECO:0000313" key="3">
    <source>
        <dbReference type="Proteomes" id="UP000828390"/>
    </source>
</evidence>
<reference evidence="2" key="1">
    <citation type="journal article" date="2019" name="bioRxiv">
        <title>The Genome of the Zebra Mussel, Dreissena polymorpha: A Resource for Invasive Species Research.</title>
        <authorList>
            <person name="McCartney M.A."/>
            <person name="Auch B."/>
            <person name="Kono T."/>
            <person name="Mallez S."/>
            <person name="Zhang Y."/>
            <person name="Obille A."/>
            <person name="Becker A."/>
            <person name="Abrahante J.E."/>
            <person name="Garbe J."/>
            <person name="Badalamenti J.P."/>
            <person name="Herman A."/>
            <person name="Mangelson H."/>
            <person name="Liachko I."/>
            <person name="Sullivan S."/>
            <person name="Sone E.D."/>
            <person name="Koren S."/>
            <person name="Silverstein K.A.T."/>
            <person name="Beckman K.B."/>
            <person name="Gohl D.M."/>
        </authorList>
    </citation>
    <scope>NUCLEOTIDE SEQUENCE</scope>
    <source>
        <strain evidence="2">Duluth1</strain>
        <tissue evidence="2">Whole animal</tissue>
    </source>
</reference>
<feature type="region of interest" description="Disordered" evidence="1">
    <location>
        <begin position="64"/>
        <end position="95"/>
    </location>
</feature>
<evidence type="ECO:0000256" key="1">
    <source>
        <dbReference type="SAM" id="MobiDB-lite"/>
    </source>
</evidence>
<comment type="caution">
    <text evidence="2">The sequence shown here is derived from an EMBL/GenBank/DDBJ whole genome shotgun (WGS) entry which is preliminary data.</text>
</comment>
<dbReference type="AlphaFoldDB" id="A0A9D4C2Z5"/>
<dbReference type="EMBL" id="JAIWYP010000013">
    <property type="protein sequence ID" value="KAH3716396.1"/>
    <property type="molecule type" value="Genomic_DNA"/>
</dbReference>
<feature type="compositionally biased region" description="Polar residues" evidence="1">
    <location>
        <begin position="64"/>
        <end position="76"/>
    </location>
</feature>
<dbReference type="Proteomes" id="UP000828390">
    <property type="component" value="Unassembled WGS sequence"/>
</dbReference>
<protein>
    <submittedName>
        <fullName evidence="2">Uncharacterized protein</fullName>
    </submittedName>
</protein>
<proteinExistence type="predicted"/>
<accession>A0A9D4C2Z5</accession>
<sequence>MKTLGKPELFENRTIRPVPRPSGLQRVYCIVNLILDRQVSSYQCIHWVYFLPLCTGRSKRKRTSQLFEDSSVSGNEGNEDDSNTSSTDHKRVPQG</sequence>
<reference evidence="2" key="2">
    <citation type="submission" date="2020-11" db="EMBL/GenBank/DDBJ databases">
        <authorList>
            <person name="McCartney M.A."/>
            <person name="Auch B."/>
            <person name="Kono T."/>
            <person name="Mallez S."/>
            <person name="Becker A."/>
            <person name="Gohl D.M."/>
            <person name="Silverstein K.A.T."/>
            <person name="Koren S."/>
            <person name="Bechman K.B."/>
            <person name="Herman A."/>
            <person name="Abrahante J.E."/>
            <person name="Garbe J."/>
        </authorList>
    </citation>
    <scope>NUCLEOTIDE SEQUENCE</scope>
    <source>
        <strain evidence="2">Duluth1</strain>
        <tissue evidence="2">Whole animal</tissue>
    </source>
</reference>
<organism evidence="2 3">
    <name type="scientific">Dreissena polymorpha</name>
    <name type="common">Zebra mussel</name>
    <name type="synonym">Mytilus polymorpha</name>
    <dbReference type="NCBI Taxonomy" id="45954"/>
    <lineage>
        <taxon>Eukaryota</taxon>
        <taxon>Metazoa</taxon>
        <taxon>Spiralia</taxon>
        <taxon>Lophotrochozoa</taxon>
        <taxon>Mollusca</taxon>
        <taxon>Bivalvia</taxon>
        <taxon>Autobranchia</taxon>
        <taxon>Heteroconchia</taxon>
        <taxon>Euheterodonta</taxon>
        <taxon>Imparidentia</taxon>
        <taxon>Neoheterodontei</taxon>
        <taxon>Myida</taxon>
        <taxon>Dreissenoidea</taxon>
        <taxon>Dreissenidae</taxon>
        <taxon>Dreissena</taxon>
    </lineage>
</organism>
<name>A0A9D4C2Z5_DREPO</name>
<evidence type="ECO:0000313" key="2">
    <source>
        <dbReference type="EMBL" id="KAH3716396.1"/>
    </source>
</evidence>